<keyword evidence="2" id="KW-1185">Reference proteome</keyword>
<dbReference type="Proteomes" id="UP000536685">
    <property type="component" value="Unassembled WGS sequence"/>
</dbReference>
<accession>A0A841ADF2</accession>
<dbReference type="RefSeq" id="WP_184232552.1">
    <property type="nucleotide sequence ID" value="NZ_JACHMJ010000001.1"/>
</dbReference>
<comment type="caution">
    <text evidence="1">The sequence shown here is derived from an EMBL/GenBank/DDBJ whole genome shotgun (WGS) entry which is preliminary data.</text>
</comment>
<dbReference type="EMBL" id="JACHMJ010000001">
    <property type="protein sequence ID" value="MBB5841730.1"/>
    <property type="molecule type" value="Genomic_DNA"/>
</dbReference>
<organism evidence="1 2">
    <name type="scientific">Conyzicola lurida</name>
    <dbReference type="NCBI Taxonomy" id="1172621"/>
    <lineage>
        <taxon>Bacteria</taxon>
        <taxon>Bacillati</taxon>
        <taxon>Actinomycetota</taxon>
        <taxon>Actinomycetes</taxon>
        <taxon>Micrococcales</taxon>
        <taxon>Microbacteriaceae</taxon>
        <taxon>Conyzicola</taxon>
    </lineage>
</organism>
<protein>
    <submittedName>
        <fullName evidence="1">Uncharacterized protein</fullName>
    </submittedName>
</protein>
<proteinExistence type="predicted"/>
<evidence type="ECO:0000313" key="1">
    <source>
        <dbReference type="EMBL" id="MBB5841730.1"/>
    </source>
</evidence>
<gene>
    <name evidence="1" type="ORF">HD599_000053</name>
</gene>
<evidence type="ECO:0000313" key="2">
    <source>
        <dbReference type="Proteomes" id="UP000536685"/>
    </source>
</evidence>
<name>A0A841ADF2_9MICO</name>
<sequence>MPDTYLAEITEALPASHAGACLSLFFQTGETPAGCVTDPVVVGEQSARGHWQLLGVDDERRRAYYARVEHGAGFDCDGPIGRAE</sequence>
<reference evidence="1 2" key="1">
    <citation type="submission" date="2020-08" db="EMBL/GenBank/DDBJ databases">
        <title>Sequencing the genomes of 1000 actinobacteria strains.</title>
        <authorList>
            <person name="Klenk H.-P."/>
        </authorList>
    </citation>
    <scope>NUCLEOTIDE SEQUENCE [LARGE SCALE GENOMIC DNA]</scope>
    <source>
        <strain evidence="1 2">DSM 105784</strain>
    </source>
</reference>
<dbReference type="AlphaFoldDB" id="A0A841ADF2"/>